<reference evidence="1 2" key="1">
    <citation type="submission" date="2014-01" db="EMBL/GenBank/DDBJ databases">
        <authorList>
            <consortium name="DOE Joint Genome Institute"/>
            <person name="Anderson I."/>
            <person name="Huntemann M."/>
            <person name="Han J."/>
            <person name="Chen A."/>
            <person name="Kyrpides N."/>
            <person name="Mavromatis K."/>
            <person name="Markowitz V."/>
            <person name="Palaniappan K."/>
            <person name="Ivanova N."/>
            <person name="Schaumberg A."/>
            <person name="Pati A."/>
            <person name="Liolios K."/>
            <person name="Nordberg H.P."/>
            <person name="Cantor M.N."/>
            <person name="Hua S.X."/>
            <person name="Woyke T."/>
        </authorList>
    </citation>
    <scope>NUCLEOTIDE SEQUENCE [LARGE SCALE GENOMIC DNA]</scope>
    <source>
        <strain evidence="1 2">XH-48</strain>
    </source>
</reference>
<keyword evidence="2" id="KW-1185">Reference proteome</keyword>
<dbReference type="HOGENOM" id="CLU_2091267_0_0_2"/>
<dbReference type="AlphaFoldDB" id="W0JIK9"/>
<gene>
    <name evidence="1" type="ORF">HALLA_06635</name>
</gene>
<dbReference type="eggNOG" id="arCOG11389">
    <property type="taxonomic scope" value="Archaea"/>
</dbReference>
<sequence>MTYTVSREVRTLVTLHEGTDTTARDEAATELAETLESLTETEDIHIADGLETAVYEHPAAPFDPYTVAVSFRAVVDVDADSAADANARGAAIIENVLERSSLESISYPSPATAEGS</sequence>
<organism evidence="1 2">
    <name type="scientific">Halostagnicola larsenii XH-48</name>
    <dbReference type="NCBI Taxonomy" id="797299"/>
    <lineage>
        <taxon>Archaea</taxon>
        <taxon>Methanobacteriati</taxon>
        <taxon>Methanobacteriota</taxon>
        <taxon>Stenosarchaea group</taxon>
        <taxon>Halobacteria</taxon>
        <taxon>Halobacteriales</taxon>
        <taxon>Natrialbaceae</taxon>
        <taxon>Halostagnicola</taxon>
    </lineage>
</organism>
<dbReference type="RefSeq" id="WP_049951779.1">
    <property type="nucleotide sequence ID" value="NZ_CP007055.1"/>
</dbReference>
<dbReference type="Proteomes" id="UP000019024">
    <property type="component" value="Chromosome"/>
</dbReference>
<dbReference type="EMBL" id="CP007055">
    <property type="protein sequence ID" value="AHF98570.1"/>
    <property type="molecule type" value="Genomic_DNA"/>
</dbReference>
<proteinExistence type="predicted"/>
<accession>W0JIK9</accession>
<name>W0JIK9_9EURY</name>
<evidence type="ECO:0000313" key="1">
    <source>
        <dbReference type="EMBL" id="AHF98570.1"/>
    </source>
</evidence>
<dbReference type="GeneID" id="25144169"/>
<evidence type="ECO:0000313" key="2">
    <source>
        <dbReference type="Proteomes" id="UP000019024"/>
    </source>
</evidence>
<protein>
    <submittedName>
        <fullName evidence="1">Uncharacterized protein</fullName>
    </submittedName>
</protein>
<dbReference type="KEGG" id="hlr:HALLA_06635"/>